<dbReference type="RefSeq" id="WP_179463314.1">
    <property type="nucleotide sequence ID" value="NZ_JACBZX010000001.1"/>
</dbReference>
<reference evidence="2 3" key="1">
    <citation type="submission" date="2020-07" db="EMBL/GenBank/DDBJ databases">
        <title>Sequencing the genomes of 1000 actinobacteria strains.</title>
        <authorList>
            <person name="Klenk H.-P."/>
        </authorList>
    </citation>
    <scope>NUCLEOTIDE SEQUENCE [LARGE SCALE GENOMIC DNA]</scope>
    <source>
        <strain evidence="2 3">DSM 24723</strain>
    </source>
</reference>
<sequence length="428" mass="43502">MSARLDRARSAIAERDGELGAFVHVADDPGDADSGTDLGRVGDGLLAGEVVAVKDNIAVAGAPWACGSASRRDLPRTHGDAEVVTRLRRAGAHVVGTTNLDEFAMGASTESSAWGPTRNPWDPRRTAGGSSGGSGAAVAAYDVLALGTDTGGSIREPAAFCGVVGVAPSPGTVPTDGVVDFAPSLDRVGPMGPDVARTAALHEAIAGASVPGGPRVLAAAAEAGARGDLTGWRLARVAPMSGERNDPGVLAAFDAAVAALEDRGAEVEEVTVPRFGDLLDVYLAVTSVEALPVLAEHEGRGLGDEALSRLEVGRRLAGTAEHAEALRLRGLITADAREVLERCRLMISPTVPLVAPLLGRAGMDDPLARPRTDWWTVEANLAGLAAMSLPIGRSDGLPVGLQLMAAPGDDAALYRVGAALEGALAGSS</sequence>
<dbReference type="PANTHER" id="PTHR11895:SF151">
    <property type="entry name" value="GLUTAMYL-TRNA(GLN) AMIDOTRANSFERASE SUBUNIT A"/>
    <property type="match status" value="1"/>
</dbReference>
<keyword evidence="2" id="KW-0808">Transferase</keyword>
<dbReference type="EC" id="6.3.5.6" evidence="2"/>
<feature type="domain" description="Amidase" evidence="1">
    <location>
        <begin position="43"/>
        <end position="413"/>
    </location>
</feature>
<dbReference type="EC" id="6.3.5.7" evidence="2"/>
<dbReference type="GO" id="GO:0016740">
    <property type="term" value="F:transferase activity"/>
    <property type="evidence" value="ECO:0007669"/>
    <property type="project" value="UniProtKB-KW"/>
</dbReference>
<dbReference type="InterPro" id="IPR036928">
    <property type="entry name" value="AS_sf"/>
</dbReference>
<dbReference type="GO" id="GO:0050566">
    <property type="term" value="F:asparaginyl-tRNA synthase (glutamine-hydrolyzing) activity"/>
    <property type="evidence" value="ECO:0007669"/>
    <property type="project" value="UniProtKB-EC"/>
</dbReference>
<accession>A0A852X6K1</accession>
<organism evidence="2 3">
    <name type="scientific">Janibacter alkaliphilus</name>
    <dbReference type="NCBI Taxonomy" id="1069963"/>
    <lineage>
        <taxon>Bacteria</taxon>
        <taxon>Bacillati</taxon>
        <taxon>Actinomycetota</taxon>
        <taxon>Actinomycetes</taxon>
        <taxon>Micrococcales</taxon>
        <taxon>Intrasporangiaceae</taxon>
        <taxon>Janibacter</taxon>
    </lineage>
</organism>
<evidence type="ECO:0000313" key="3">
    <source>
        <dbReference type="Proteomes" id="UP000592181"/>
    </source>
</evidence>
<keyword evidence="3" id="KW-1185">Reference proteome</keyword>
<protein>
    <submittedName>
        <fullName evidence="2">Aspartyl-tRNA(Asn)/glutamyl-tRNA(Gln) amidotransferase subunit A</fullName>
        <ecNumber evidence="2">6.3.5.6</ecNumber>
        <ecNumber evidence="2">6.3.5.7</ecNumber>
    </submittedName>
</protein>
<name>A0A852X6K1_9MICO</name>
<dbReference type="EMBL" id="JACBZX010000001">
    <property type="protein sequence ID" value="NYG38057.1"/>
    <property type="molecule type" value="Genomic_DNA"/>
</dbReference>
<dbReference type="InterPro" id="IPR023631">
    <property type="entry name" value="Amidase_dom"/>
</dbReference>
<dbReference type="Gene3D" id="3.90.1300.10">
    <property type="entry name" value="Amidase signature (AS) domain"/>
    <property type="match status" value="1"/>
</dbReference>
<dbReference type="AlphaFoldDB" id="A0A852X6K1"/>
<evidence type="ECO:0000313" key="2">
    <source>
        <dbReference type="EMBL" id="NYG38057.1"/>
    </source>
</evidence>
<dbReference type="GO" id="GO:0050567">
    <property type="term" value="F:glutaminyl-tRNA synthase (glutamine-hydrolyzing) activity"/>
    <property type="evidence" value="ECO:0007669"/>
    <property type="project" value="UniProtKB-EC"/>
</dbReference>
<dbReference type="InterPro" id="IPR000120">
    <property type="entry name" value="Amidase"/>
</dbReference>
<dbReference type="Proteomes" id="UP000592181">
    <property type="component" value="Unassembled WGS sequence"/>
</dbReference>
<dbReference type="PANTHER" id="PTHR11895">
    <property type="entry name" value="TRANSAMIDASE"/>
    <property type="match status" value="1"/>
</dbReference>
<dbReference type="SUPFAM" id="SSF75304">
    <property type="entry name" value="Amidase signature (AS) enzymes"/>
    <property type="match status" value="1"/>
</dbReference>
<proteinExistence type="predicted"/>
<dbReference type="Pfam" id="PF01425">
    <property type="entry name" value="Amidase"/>
    <property type="match status" value="1"/>
</dbReference>
<evidence type="ECO:0000259" key="1">
    <source>
        <dbReference type="Pfam" id="PF01425"/>
    </source>
</evidence>
<comment type="caution">
    <text evidence="2">The sequence shown here is derived from an EMBL/GenBank/DDBJ whole genome shotgun (WGS) entry which is preliminary data.</text>
</comment>
<gene>
    <name evidence="2" type="ORF">BJY28_002526</name>
</gene>
<keyword evidence="2" id="KW-0436">Ligase</keyword>